<gene>
    <name evidence="5" type="primary">mce2R</name>
    <name evidence="5" type="ORF">RL72_01226</name>
</gene>
<evidence type="ECO:0000313" key="5">
    <source>
        <dbReference type="EMBL" id="KJL26017.1"/>
    </source>
</evidence>
<keyword evidence="2" id="KW-0238">DNA-binding</keyword>
<evidence type="ECO:0000259" key="4">
    <source>
        <dbReference type="PROSITE" id="PS50949"/>
    </source>
</evidence>
<sequence>MLFWGNYLGVVMDERGPQSGVGRALLGAPKQLLADEVYQRVGASIIDGTLPPGHRIRDAELAEKFGVSRMPIREALQRLERVGLVEMHPSRYTQVTEVPPQLTEKTLEYAGYFGGAVAAIAVPRLTDTEREQAAALARALDEGLDDPTVLAARRSELLQYLSRHSDNEILDAVLDQTSMPLSRNLRPWTVEGAEREQMREIHAALAEAILAGDGHAAEHFLRAMHHVA</sequence>
<dbReference type="Gene3D" id="1.20.120.530">
    <property type="entry name" value="GntR ligand-binding domain-like"/>
    <property type="match status" value="1"/>
</dbReference>
<feature type="domain" description="HTH gntR-type" evidence="4">
    <location>
        <begin position="31"/>
        <end position="98"/>
    </location>
</feature>
<evidence type="ECO:0000256" key="1">
    <source>
        <dbReference type="ARBA" id="ARBA00023015"/>
    </source>
</evidence>
<keyword evidence="6" id="KW-1185">Reference proteome</keyword>
<dbReference type="AlphaFoldDB" id="A0A0F0KYP9"/>
<dbReference type="InterPro" id="IPR036390">
    <property type="entry name" value="WH_DNA-bd_sf"/>
</dbReference>
<dbReference type="SMART" id="SM00345">
    <property type="entry name" value="HTH_GNTR"/>
    <property type="match status" value="1"/>
</dbReference>
<dbReference type="PANTHER" id="PTHR43537">
    <property type="entry name" value="TRANSCRIPTIONAL REGULATOR, GNTR FAMILY"/>
    <property type="match status" value="1"/>
</dbReference>
<comment type="caution">
    <text evidence="5">The sequence shown here is derived from an EMBL/GenBank/DDBJ whole genome shotgun (WGS) entry which is preliminary data.</text>
</comment>
<keyword evidence="3" id="KW-0804">Transcription</keyword>
<evidence type="ECO:0000313" key="6">
    <source>
        <dbReference type="Proteomes" id="UP000033448"/>
    </source>
</evidence>
<dbReference type="PRINTS" id="PR00035">
    <property type="entry name" value="HTHGNTR"/>
</dbReference>
<dbReference type="Proteomes" id="UP000033448">
    <property type="component" value="Unassembled WGS sequence"/>
</dbReference>
<dbReference type="InterPro" id="IPR000485">
    <property type="entry name" value="AsnC-type_HTH_dom"/>
</dbReference>
<reference evidence="5 6" key="1">
    <citation type="submission" date="2015-02" db="EMBL/GenBank/DDBJ databases">
        <title>Draft genome sequences of ten Microbacterium spp. with emphasis on heavy metal contaminated environments.</title>
        <authorList>
            <person name="Corretto E."/>
        </authorList>
    </citation>
    <scope>NUCLEOTIDE SEQUENCE [LARGE SCALE GENOMIC DNA]</scope>
    <source>
        <strain evidence="5 6">DSM 23848</strain>
    </source>
</reference>
<evidence type="ECO:0000256" key="3">
    <source>
        <dbReference type="ARBA" id="ARBA00023163"/>
    </source>
</evidence>
<proteinExistence type="predicted"/>
<dbReference type="GO" id="GO:0003700">
    <property type="term" value="F:DNA-binding transcription factor activity"/>
    <property type="evidence" value="ECO:0007669"/>
    <property type="project" value="InterPro"/>
</dbReference>
<dbReference type="Pfam" id="PF07729">
    <property type="entry name" value="FCD"/>
    <property type="match status" value="1"/>
</dbReference>
<dbReference type="EMBL" id="JYIT01000067">
    <property type="protein sequence ID" value="KJL26017.1"/>
    <property type="molecule type" value="Genomic_DNA"/>
</dbReference>
<dbReference type="InterPro" id="IPR036388">
    <property type="entry name" value="WH-like_DNA-bd_sf"/>
</dbReference>
<dbReference type="PANTHER" id="PTHR43537:SF49">
    <property type="entry name" value="TRANSCRIPTIONAL REGULATORY PROTEIN"/>
    <property type="match status" value="1"/>
</dbReference>
<dbReference type="Gene3D" id="1.10.10.10">
    <property type="entry name" value="Winged helix-like DNA-binding domain superfamily/Winged helix DNA-binding domain"/>
    <property type="match status" value="1"/>
</dbReference>
<dbReference type="InterPro" id="IPR011711">
    <property type="entry name" value="GntR_C"/>
</dbReference>
<dbReference type="SUPFAM" id="SSF48008">
    <property type="entry name" value="GntR ligand-binding domain-like"/>
    <property type="match status" value="1"/>
</dbReference>
<accession>A0A0F0KYP9</accession>
<organism evidence="5 6">
    <name type="scientific">Microbacterium azadirachtae</name>
    <dbReference type="NCBI Taxonomy" id="582680"/>
    <lineage>
        <taxon>Bacteria</taxon>
        <taxon>Bacillati</taxon>
        <taxon>Actinomycetota</taxon>
        <taxon>Actinomycetes</taxon>
        <taxon>Micrococcales</taxon>
        <taxon>Microbacteriaceae</taxon>
        <taxon>Microbacterium</taxon>
    </lineage>
</organism>
<dbReference type="GO" id="GO:0043565">
    <property type="term" value="F:sequence-specific DNA binding"/>
    <property type="evidence" value="ECO:0007669"/>
    <property type="project" value="InterPro"/>
</dbReference>
<name>A0A0F0KYP9_9MICO</name>
<dbReference type="PROSITE" id="PS50949">
    <property type="entry name" value="HTH_GNTR"/>
    <property type="match status" value="1"/>
</dbReference>
<evidence type="ECO:0000256" key="2">
    <source>
        <dbReference type="ARBA" id="ARBA00023125"/>
    </source>
</evidence>
<protein>
    <submittedName>
        <fullName evidence="5">HTH-type transcriptional regulator Mce2R</fullName>
    </submittedName>
</protein>
<dbReference type="CDD" id="cd07377">
    <property type="entry name" value="WHTH_GntR"/>
    <property type="match status" value="1"/>
</dbReference>
<dbReference type="InterPro" id="IPR008920">
    <property type="entry name" value="TF_FadR/GntR_C"/>
</dbReference>
<dbReference type="InterPro" id="IPR000524">
    <property type="entry name" value="Tscrpt_reg_HTH_GntR"/>
</dbReference>
<dbReference type="PATRIC" id="fig|582680.7.peg.1264"/>
<dbReference type="SUPFAM" id="SSF46785">
    <property type="entry name" value="Winged helix' DNA-binding domain"/>
    <property type="match status" value="1"/>
</dbReference>
<dbReference type="Pfam" id="PF00392">
    <property type="entry name" value="GntR"/>
    <property type="match status" value="1"/>
</dbReference>
<dbReference type="PRINTS" id="PR00033">
    <property type="entry name" value="HTHASNC"/>
</dbReference>
<keyword evidence="1" id="KW-0805">Transcription regulation</keyword>